<gene>
    <name evidence="2" type="ORF">IPOD504_LOCUS15100</name>
</gene>
<dbReference type="EMBL" id="OW152818">
    <property type="protein sequence ID" value="CAH2071390.1"/>
    <property type="molecule type" value="Genomic_DNA"/>
</dbReference>
<feature type="compositionally biased region" description="Basic and acidic residues" evidence="1">
    <location>
        <begin position="1"/>
        <end position="20"/>
    </location>
</feature>
<evidence type="ECO:0000313" key="2">
    <source>
        <dbReference type="EMBL" id="CAH2071390.1"/>
    </source>
</evidence>
<name>A0ABN8IYI1_9NEOP</name>
<evidence type="ECO:0000313" key="3">
    <source>
        <dbReference type="Proteomes" id="UP000837857"/>
    </source>
</evidence>
<proteinExistence type="predicted"/>
<keyword evidence="3" id="KW-1185">Reference proteome</keyword>
<feature type="non-terminal residue" evidence="2">
    <location>
        <position position="1"/>
    </location>
</feature>
<feature type="region of interest" description="Disordered" evidence="1">
    <location>
        <begin position="1"/>
        <end position="53"/>
    </location>
</feature>
<sequence length="118" mass="12984">MSKSESAQRGDCPRAWERPSRTTSDAANRAQILRRATSPAVRGFAPEKPRKTRRTCTVSDVCGRTERRAADNASRGVPCTLLAVRKQWKRATKTYKGTGTGEASLRAANFPFGSSQLR</sequence>
<organism evidence="2 3">
    <name type="scientific">Iphiclides podalirius</name>
    <name type="common">scarce swallowtail</name>
    <dbReference type="NCBI Taxonomy" id="110791"/>
    <lineage>
        <taxon>Eukaryota</taxon>
        <taxon>Metazoa</taxon>
        <taxon>Ecdysozoa</taxon>
        <taxon>Arthropoda</taxon>
        <taxon>Hexapoda</taxon>
        <taxon>Insecta</taxon>
        <taxon>Pterygota</taxon>
        <taxon>Neoptera</taxon>
        <taxon>Endopterygota</taxon>
        <taxon>Lepidoptera</taxon>
        <taxon>Glossata</taxon>
        <taxon>Ditrysia</taxon>
        <taxon>Papilionoidea</taxon>
        <taxon>Papilionidae</taxon>
        <taxon>Papilioninae</taxon>
        <taxon>Iphiclides</taxon>
    </lineage>
</organism>
<reference evidence="2" key="1">
    <citation type="submission" date="2022-03" db="EMBL/GenBank/DDBJ databases">
        <authorList>
            <person name="Martin H S."/>
        </authorList>
    </citation>
    <scope>NUCLEOTIDE SEQUENCE</scope>
</reference>
<accession>A0ABN8IYI1</accession>
<evidence type="ECO:0000256" key="1">
    <source>
        <dbReference type="SAM" id="MobiDB-lite"/>
    </source>
</evidence>
<dbReference type="Proteomes" id="UP000837857">
    <property type="component" value="Chromosome 6"/>
</dbReference>
<protein>
    <submittedName>
        <fullName evidence="2">Uncharacterized protein</fullName>
    </submittedName>
</protein>